<sequence>MNEDQRFELLYQVGEELLKDGAELGRVETTVAYLAESFELQEFSCFIMINGIFMTCRKHNGDVLAKNKEVPLATVQLDKIDAINDFSRKLTAKKISIAAFSRQFNQIKQDYQPQLKRQFLAYCLGSASFCIIFNGTLPESFAALFLGLFMAFYLLILTPKLKLSKISLNISASFLVSILAQIIHGFFPWLKLSSLVIGGIIALVPGISIVNGIRYLFNEDYPSGLAQVTDALVISLCIAFGVGLALWTFDLL</sequence>
<evidence type="ECO:0000313" key="10">
    <source>
        <dbReference type="Proteomes" id="UP000182089"/>
    </source>
</evidence>
<dbReference type="Pfam" id="PF06738">
    <property type="entry name" value="ThrE"/>
    <property type="match status" value="1"/>
</dbReference>
<name>A0ABY1AEQ5_9LACO</name>
<reference evidence="9 10" key="1">
    <citation type="submission" date="2016-10" db="EMBL/GenBank/DDBJ databases">
        <authorList>
            <person name="Varghese N."/>
            <person name="Submissions S."/>
        </authorList>
    </citation>
    <scope>NUCLEOTIDE SEQUENCE [LARGE SCALE GENOMIC DNA]</scope>
    <source>
        <strain evidence="9 10">WC1T17</strain>
    </source>
</reference>
<feature type="transmembrane region" description="Helical" evidence="7">
    <location>
        <begin position="196"/>
        <end position="217"/>
    </location>
</feature>
<protein>
    <submittedName>
        <fullName evidence="9">Uncharacterized membrane protein YjjP, DUF1212 family</fullName>
    </submittedName>
</protein>
<comment type="similarity">
    <text evidence="6">Belongs to the ThrE exporter (TC 2.A.79) family.</text>
</comment>
<evidence type="ECO:0000313" key="9">
    <source>
        <dbReference type="EMBL" id="SEM99921.1"/>
    </source>
</evidence>
<keyword evidence="2" id="KW-1003">Cell membrane</keyword>
<evidence type="ECO:0000256" key="7">
    <source>
        <dbReference type="SAM" id="Phobius"/>
    </source>
</evidence>
<dbReference type="EMBL" id="FOCC01000019">
    <property type="protein sequence ID" value="SEM99921.1"/>
    <property type="molecule type" value="Genomic_DNA"/>
</dbReference>
<feature type="transmembrane region" description="Helical" evidence="7">
    <location>
        <begin position="170"/>
        <end position="190"/>
    </location>
</feature>
<keyword evidence="4 7" id="KW-1133">Transmembrane helix</keyword>
<feature type="transmembrane region" description="Helical" evidence="7">
    <location>
        <begin position="119"/>
        <end position="135"/>
    </location>
</feature>
<keyword evidence="3 7" id="KW-0812">Transmembrane</keyword>
<evidence type="ECO:0000256" key="4">
    <source>
        <dbReference type="ARBA" id="ARBA00022989"/>
    </source>
</evidence>
<comment type="caution">
    <text evidence="9">The sequence shown here is derived from an EMBL/GenBank/DDBJ whole genome shotgun (WGS) entry which is preliminary data.</text>
</comment>
<organism evidence="9 10">
    <name type="scientific">Ligilactobacillus ruminis</name>
    <dbReference type="NCBI Taxonomy" id="1623"/>
    <lineage>
        <taxon>Bacteria</taxon>
        <taxon>Bacillati</taxon>
        <taxon>Bacillota</taxon>
        <taxon>Bacilli</taxon>
        <taxon>Lactobacillales</taxon>
        <taxon>Lactobacillaceae</taxon>
        <taxon>Ligilactobacillus</taxon>
    </lineage>
</organism>
<dbReference type="Proteomes" id="UP000182089">
    <property type="component" value="Unassembled WGS sequence"/>
</dbReference>
<evidence type="ECO:0000256" key="5">
    <source>
        <dbReference type="ARBA" id="ARBA00023136"/>
    </source>
</evidence>
<keyword evidence="5 7" id="KW-0472">Membrane</keyword>
<evidence type="ECO:0000256" key="3">
    <source>
        <dbReference type="ARBA" id="ARBA00022692"/>
    </source>
</evidence>
<feature type="transmembrane region" description="Helical" evidence="7">
    <location>
        <begin position="141"/>
        <end position="158"/>
    </location>
</feature>
<accession>A0ABY1AEQ5</accession>
<gene>
    <name evidence="9" type="ORF">SAMN05216431_11912</name>
</gene>
<evidence type="ECO:0000259" key="8">
    <source>
        <dbReference type="Pfam" id="PF06738"/>
    </source>
</evidence>
<dbReference type="PANTHER" id="PTHR34390">
    <property type="entry name" value="UPF0442 PROTEIN YJJB-RELATED"/>
    <property type="match status" value="1"/>
</dbReference>
<dbReference type="PANTHER" id="PTHR34390:SF2">
    <property type="entry name" value="SUCCINATE TRANSPORTER SUBUNIT YJJP-RELATED"/>
    <property type="match status" value="1"/>
</dbReference>
<evidence type="ECO:0000256" key="1">
    <source>
        <dbReference type="ARBA" id="ARBA00004651"/>
    </source>
</evidence>
<proteinExistence type="inferred from homology"/>
<evidence type="ECO:0000256" key="6">
    <source>
        <dbReference type="ARBA" id="ARBA00034125"/>
    </source>
</evidence>
<feature type="domain" description="Threonine/serine exporter-like N-terminal" evidence="8">
    <location>
        <begin position="9"/>
        <end position="246"/>
    </location>
</feature>
<dbReference type="InterPro" id="IPR050539">
    <property type="entry name" value="ThrE_Dicarb/AminoAcid_Exp"/>
</dbReference>
<evidence type="ECO:0000256" key="2">
    <source>
        <dbReference type="ARBA" id="ARBA00022475"/>
    </source>
</evidence>
<dbReference type="InterPro" id="IPR010619">
    <property type="entry name" value="ThrE-like_N"/>
</dbReference>
<feature type="transmembrane region" description="Helical" evidence="7">
    <location>
        <begin position="229"/>
        <end position="249"/>
    </location>
</feature>
<comment type="subcellular location">
    <subcellularLocation>
        <location evidence="1">Cell membrane</location>
        <topology evidence="1">Multi-pass membrane protein</topology>
    </subcellularLocation>
</comment>